<dbReference type="InterPro" id="IPR003488">
    <property type="entry name" value="DprA"/>
</dbReference>
<evidence type="ECO:0000313" key="3">
    <source>
        <dbReference type="EMBL" id="UQX13457.1"/>
    </source>
</evidence>
<evidence type="ECO:0000313" key="4">
    <source>
        <dbReference type="Proteomes" id="UP001056610"/>
    </source>
</evidence>
<dbReference type="SUPFAM" id="SSF102405">
    <property type="entry name" value="MCP/YpsA-like"/>
    <property type="match status" value="1"/>
</dbReference>
<dbReference type="PANTHER" id="PTHR43022">
    <property type="entry name" value="PROTEIN SMF"/>
    <property type="match status" value="1"/>
</dbReference>
<dbReference type="Proteomes" id="UP001056610">
    <property type="component" value="Plasmid unnamed"/>
</dbReference>
<name>A0ABY4QSE5_9MYCO</name>
<gene>
    <name evidence="3" type="ORF">M5I08_24960</name>
</gene>
<protein>
    <submittedName>
        <fullName evidence="3">DNA-protecting protein DprA</fullName>
    </submittedName>
</protein>
<reference evidence="3" key="1">
    <citation type="submission" date="2022-05" db="EMBL/GenBank/DDBJ databases">
        <title>A methanotrophic Mycobacterium dominates a cave microbial ecosystem.</title>
        <authorList>
            <person name="Van Spanning R.J.M."/>
            <person name="Guan Q."/>
            <person name="Melkonian C."/>
            <person name="Gallant J."/>
            <person name="Polerecky L."/>
            <person name="Flot J.-F."/>
            <person name="Brandt B.W."/>
            <person name="Braster M."/>
            <person name="Iturbe Espinoza P."/>
            <person name="Aerts J."/>
            <person name="Meima-Franke M."/>
            <person name="Piersma S.R."/>
            <person name="Bunduc C."/>
            <person name="Ummels R."/>
            <person name="Pain A."/>
            <person name="Fleming E.J."/>
            <person name="van der Wel N."/>
            <person name="Gherman V.D."/>
            <person name="Sarbu S.M."/>
            <person name="Bodelier P.L.E."/>
            <person name="Bitter W."/>
        </authorList>
    </citation>
    <scope>NUCLEOTIDE SEQUENCE</scope>
    <source>
        <strain evidence="3">Sulfur Cave</strain>
        <plasmid evidence="3">unnamed</plasmid>
    </source>
</reference>
<proteinExistence type="inferred from homology"/>
<organism evidence="3 4">
    <name type="scientific">Candidatus Mycobacterium methanotrophicum</name>
    <dbReference type="NCBI Taxonomy" id="2943498"/>
    <lineage>
        <taxon>Bacteria</taxon>
        <taxon>Bacillati</taxon>
        <taxon>Actinomycetota</taxon>
        <taxon>Actinomycetes</taxon>
        <taxon>Mycobacteriales</taxon>
        <taxon>Mycobacteriaceae</taxon>
        <taxon>Mycobacterium</taxon>
    </lineage>
</organism>
<dbReference type="Gene3D" id="3.40.50.450">
    <property type="match status" value="1"/>
</dbReference>
<dbReference type="InterPro" id="IPR057666">
    <property type="entry name" value="DrpA_SLOG"/>
</dbReference>
<sequence>MMEYSTAATVVALMRTPPKQVRLSDLGEMLLDSGSAELTWGEYADATLLPVPGRDPDRNSAARDIEQWQARGWKVLTVLDPDFPENVRAARRPPALLIAQGKLIADDPAVAIVGSRKASPTSLGFARSVATGLVDHDVTVVSGLAEGIDTAAMTAALALGGRVVAVIGTGIDRTYPVSNAQLQAAIAEHGLVLTQFLPGFPGARWAFPARNKTMSAYAQATVIVEASEQSGTKHQALEAVAHGRRLVLHSSVAETTTWGRDLVDRPDVFVVDTAGQAIAQLEQLAAAEESLRAHLAPVPAGTDW</sequence>
<keyword evidence="4" id="KW-1185">Reference proteome</keyword>
<evidence type="ECO:0000256" key="1">
    <source>
        <dbReference type="ARBA" id="ARBA00006525"/>
    </source>
</evidence>
<comment type="similarity">
    <text evidence="1">Belongs to the DprA/Smf family.</text>
</comment>
<dbReference type="Pfam" id="PF02481">
    <property type="entry name" value="DNA_processg_A"/>
    <property type="match status" value="1"/>
</dbReference>
<keyword evidence="3" id="KW-0614">Plasmid</keyword>
<evidence type="ECO:0000259" key="2">
    <source>
        <dbReference type="Pfam" id="PF02481"/>
    </source>
</evidence>
<dbReference type="EMBL" id="CP097321">
    <property type="protein sequence ID" value="UQX13457.1"/>
    <property type="molecule type" value="Genomic_DNA"/>
</dbReference>
<dbReference type="RefSeq" id="WP_249763492.1">
    <property type="nucleotide sequence ID" value="NZ_CAJUXY010000079.1"/>
</dbReference>
<feature type="domain" description="Smf/DprA SLOG" evidence="2">
    <location>
        <begin position="74"/>
        <end position="249"/>
    </location>
</feature>
<accession>A0ABY4QSE5</accession>
<dbReference type="PANTHER" id="PTHR43022:SF1">
    <property type="entry name" value="PROTEIN SMF"/>
    <property type="match status" value="1"/>
</dbReference>
<geneLocation type="plasmid" evidence="3 4">
    <name>unnamed</name>
</geneLocation>